<gene>
    <name evidence="1" type="ORF">KHC33_11855</name>
</gene>
<organism evidence="1 2">
    <name type="scientific">Methanospirillum purgamenti</name>
    <dbReference type="NCBI Taxonomy" id="2834276"/>
    <lineage>
        <taxon>Archaea</taxon>
        <taxon>Methanobacteriati</taxon>
        <taxon>Methanobacteriota</taxon>
        <taxon>Stenosarchaea group</taxon>
        <taxon>Methanomicrobia</taxon>
        <taxon>Methanomicrobiales</taxon>
        <taxon>Methanospirillaceae</taxon>
        <taxon>Methanospirillum</taxon>
    </lineage>
</organism>
<keyword evidence="2" id="KW-1185">Reference proteome</keyword>
<dbReference type="AlphaFoldDB" id="A0A8E7AVG3"/>
<protein>
    <submittedName>
        <fullName evidence="1">Uncharacterized protein</fullName>
    </submittedName>
</protein>
<dbReference type="RefSeq" id="WP_214418842.1">
    <property type="nucleotide sequence ID" value="NZ_CP075546.1"/>
</dbReference>
<dbReference type="Proteomes" id="UP000680656">
    <property type="component" value="Chromosome"/>
</dbReference>
<proteinExistence type="predicted"/>
<dbReference type="GeneID" id="65097889"/>
<sequence length="219" mass="24150">MKKIWLLWFGCILLCLCTGLVYGEENASTGEITTLAEPPALNIDTDYLSGSIDLVQGWNFMSVPRRLADDSNTAAIFTGLESAGHSIWTYNQKDGGWNDLTADEKILPLEGYWVYSSSPYKVKLQFSDDPLQVPPVKDMTAGWNMFGFTGNTPASARDSLLSIRNAWTEVIGWDPAVQQFETTIVNGGSNEQADSRMLLPTHSYWVYVTESCSLASIGA</sequence>
<reference evidence="1 2" key="1">
    <citation type="submission" date="2021-05" db="EMBL/GenBank/DDBJ databases">
        <title>A novel Methanospirillum isolate from a pyrite-forming mixed culture.</title>
        <authorList>
            <person name="Bunk B."/>
            <person name="Sproer C."/>
            <person name="Spring S."/>
            <person name="Pester M."/>
        </authorList>
    </citation>
    <scope>NUCLEOTIDE SEQUENCE [LARGE SCALE GENOMIC DNA]</scope>
    <source>
        <strain evidence="1 2">J.3.6.1-F.2.7.3</strain>
    </source>
</reference>
<accession>A0A8E7AVG3</accession>
<name>A0A8E7AVG3_9EURY</name>
<evidence type="ECO:0000313" key="2">
    <source>
        <dbReference type="Proteomes" id="UP000680656"/>
    </source>
</evidence>
<dbReference type="EMBL" id="CP075546">
    <property type="protein sequence ID" value="QVV88025.1"/>
    <property type="molecule type" value="Genomic_DNA"/>
</dbReference>
<evidence type="ECO:0000313" key="1">
    <source>
        <dbReference type="EMBL" id="QVV88025.1"/>
    </source>
</evidence>
<dbReference type="KEGG" id="mrtj:KHC33_11855"/>